<sequence length="146" mass="16878">MEIKTKRLNIKPCTRDLYESDEEVKPHIQLYLEELESDQELIGWGVWLVFSQTDHQLIGDIGFKGKPVEGVVEVGYGISPDEQNKGYATEAVEALVNWAFQTGKVNKIVAETLKTNEASIRVLEKLFMNKVEQDEHMVYWEKHIFH</sequence>
<gene>
    <name evidence="2" type="ORF">OIH86_14245</name>
</gene>
<accession>A0ABT3DIB4</accession>
<dbReference type="SUPFAM" id="SSF55729">
    <property type="entry name" value="Acyl-CoA N-acyltransferases (Nat)"/>
    <property type="match status" value="1"/>
</dbReference>
<dbReference type="Pfam" id="PF13302">
    <property type="entry name" value="Acetyltransf_3"/>
    <property type="match status" value="1"/>
</dbReference>
<dbReference type="CDD" id="cd04301">
    <property type="entry name" value="NAT_SF"/>
    <property type="match status" value="1"/>
</dbReference>
<reference evidence="2 3" key="1">
    <citation type="submission" date="2022-10" db="EMBL/GenBank/DDBJ databases">
        <title>Draft genome assembly of moderately radiation resistant bacterium Metabacillus halosaccharovorans.</title>
        <authorList>
            <person name="Pal S."/>
            <person name="Gopinathan A."/>
        </authorList>
    </citation>
    <scope>NUCLEOTIDE SEQUENCE [LARGE SCALE GENOMIC DNA]</scope>
    <source>
        <strain evidence="2 3">VITHBRA001</strain>
    </source>
</reference>
<dbReference type="PANTHER" id="PTHR43792">
    <property type="entry name" value="GNAT FAMILY, PUTATIVE (AFU_ORTHOLOGUE AFUA_3G00765)-RELATED-RELATED"/>
    <property type="match status" value="1"/>
</dbReference>
<dbReference type="InterPro" id="IPR016181">
    <property type="entry name" value="Acyl_CoA_acyltransferase"/>
</dbReference>
<dbReference type="InterPro" id="IPR051531">
    <property type="entry name" value="N-acetyltransferase"/>
</dbReference>
<dbReference type="RefSeq" id="WP_264143334.1">
    <property type="nucleotide sequence ID" value="NZ_JAOYEY010000043.1"/>
</dbReference>
<dbReference type="Gene3D" id="3.40.630.30">
    <property type="match status" value="1"/>
</dbReference>
<keyword evidence="3" id="KW-1185">Reference proteome</keyword>
<evidence type="ECO:0000313" key="3">
    <source>
        <dbReference type="Proteomes" id="UP001526147"/>
    </source>
</evidence>
<organism evidence="2 3">
    <name type="scientific">Metabacillus halosaccharovorans</name>
    <dbReference type="NCBI Taxonomy" id="930124"/>
    <lineage>
        <taxon>Bacteria</taxon>
        <taxon>Bacillati</taxon>
        <taxon>Bacillota</taxon>
        <taxon>Bacilli</taxon>
        <taxon>Bacillales</taxon>
        <taxon>Bacillaceae</taxon>
        <taxon>Metabacillus</taxon>
    </lineage>
</organism>
<feature type="domain" description="N-acetyltransferase" evidence="1">
    <location>
        <begin position="1"/>
        <end position="146"/>
    </location>
</feature>
<proteinExistence type="predicted"/>
<dbReference type="Proteomes" id="UP001526147">
    <property type="component" value="Unassembled WGS sequence"/>
</dbReference>
<dbReference type="PANTHER" id="PTHR43792:SF13">
    <property type="entry name" value="ACETYLTRANSFERASE"/>
    <property type="match status" value="1"/>
</dbReference>
<evidence type="ECO:0000259" key="1">
    <source>
        <dbReference type="PROSITE" id="PS51186"/>
    </source>
</evidence>
<evidence type="ECO:0000313" key="2">
    <source>
        <dbReference type="EMBL" id="MCV9886795.1"/>
    </source>
</evidence>
<dbReference type="EMBL" id="JAOYEY010000043">
    <property type="protein sequence ID" value="MCV9886795.1"/>
    <property type="molecule type" value="Genomic_DNA"/>
</dbReference>
<dbReference type="InterPro" id="IPR000182">
    <property type="entry name" value="GNAT_dom"/>
</dbReference>
<protein>
    <submittedName>
        <fullName evidence="2">GNAT family N-acetyltransferase</fullName>
    </submittedName>
</protein>
<dbReference type="PROSITE" id="PS51186">
    <property type="entry name" value="GNAT"/>
    <property type="match status" value="1"/>
</dbReference>
<comment type="caution">
    <text evidence="2">The sequence shown here is derived from an EMBL/GenBank/DDBJ whole genome shotgun (WGS) entry which is preliminary data.</text>
</comment>
<name>A0ABT3DIB4_9BACI</name>